<organism evidence="1 2">
    <name type="scientific">Brachionus calyciflorus</name>
    <dbReference type="NCBI Taxonomy" id="104777"/>
    <lineage>
        <taxon>Eukaryota</taxon>
        <taxon>Metazoa</taxon>
        <taxon>Spiralia</taxon>
        <taxon>Gnathifera</taxon>
        <taxon>Rotifera</taxon>
        <taxon>Eurotatoria</taxon>
        <taxon>Monogononta</taxon>
        <taxon>Pseudotrocha</taxon>
        <taxon>Ploima</taxon>
        <taxon>Brachionidae</taxon>
        <taxon>Brachionus</taxon>
    </lineage>
</organism>
<dbReference type="EMBL" id="CAJNOC010003809">
    <property type="protein sequence ID" value="CAF0998594.1"/>
    <property type="molecule type" value="Genomic_DNA"/>
</dbReference>
<accession>A0A814GN68</accession>
<proteinExistence type="predicted"/>
<protein>
    <submittedName>
        <fullName evidence="1">Uncharacterized protein</fullName>
    </submittedName>
</protein>
<keyword evidence="2" id="KW-1185">Reference proteome</keyword>
<feature type="non-terminal residue" evidence="1">
    <location>
        <position position="1"/>
    </location>
</feature>
<sequence>KNLQDLPKTLEEIDLESEYTLTSGGERFQLDTKNQDREIAFESKRGLEILQES</sequence>
<gene>
    <name evidence="1" type="ORF">OXX778_LOCUS16284</name>
</gene>
<reference evidence="1" key="1">
    <citation type="submission" date="2021-02" db="EMBL/GenBank/DDBJ databases">
        <authorList>
            <person name="Nowell W R."/>
        </authorList>
    </citation>
    <scope>NUCLEOTIDE SEQUENCE</scope>
    <source>
        <strain evidence="1">Ploen Becks lab</strain>
    </source>
</reference>
<evidence type="ECO:0000313" key="2">
    <source>
        <dbReference type="Proteomes" id="UP000663879"/>
    </source>
</evidence>
<dbReference type="Proteomes" id="UP000663879">
    <property type="component" value="Unassembled WGS sequence"/>
</dbReference>
<evidence type="ECO:0000313" key="1">
    <source>
        <dbReference type="EMBL" id="CAF0998594.1"/>
    </source>
</evidence>
<name>A0A814GN68_9BILA</name>
<comment type="caution">
    <text evidence="1">The sequence shown here is derived from an EMBL/GenBank/DDBJ whole genome shotgun (WGS) entry which is preliminary data.</text>
</comment>
<dbReference type="AlphaFoldDB" id="A0A814GN68"/>